<evidence type="ECO:0000313" key="2">
    <source>
        <dbReference type="Proteomes" id="UP000321578"/>
    </source>
</evidence>
<dbReference type="Gene3D" id="3.90.550.10">
    <property type="entry name" value="Spore Coat Polysaccharide Biosynthesis Protein SpsA, Chain A"/>
    <property type="match status" value="1"/>
</dbReference>
<dbReference type="SUPFAM" id="SSF53448">
    <property type="entry name" value="Nucleotide-diphospho-sugar transferases"/>
    <property type="match status" value="1"/>
</dbReference>
<proteinExistence type="predicted"/>
<dbReference type="EMBL" id="VORO01000024">
    <property type="protein sequence ID" value="TXD87455.1"/>
    <property type="molecule type" value="Genomic_DNA"/>
</dbReference>
<keyword evidence="2" id="KW-1185">Reference proteome</keyword>
<name>A0A5C6ZFI6_9FLAO</name>
<accession>A0A5C6ZFI6</accession>
<dbReference type="InterPro" id="IPR029044">
    <property type="entry name" value="Nucleotide-diphossugar_trans"/>
</dbReference>
<keyword evidence="1" id="KW-0808">Transferase</keyword>
<organism evidence="1 2">
    <name type="scientific">Subsaximicrobium wynnwilliamsii</name>
    <dbReference type="NCBI Taxonomy" id="291179"/>
    <lineage>
        <taxon>Bacteria</taxon>
        <taxon>Pseudomonadati</taxon>
        <taxon>Bacteroidota</taxon>
        <taxon>Flavobacteriia</taxon>
        <taxon>Flavobacteriales</taxon>
        <taxon>Flavobacteriaceae</taxon>
        <taxon>Subsaximicrobium</taxon>
    </lineage>
</organism>
<protein>
    <submittedName>
        <fullName evidence="1">Nucleotide-diphospho-sugar transferase</fullName>
    </submittedName>
</protein>
<evidence type="ECO:0000313" key="1">
    <source>
        <dbReference type="EMBL" id="TXD87455.1"/>
    </source>
</evidence>
<dbReference type="GO" id="GO:0016740">
    <property type="term" value="F:transferase activity"/>
    <property type="evidence" value="ECO:0007669"/>
    <property type="project" value="UniProtKB-KW"/>
</dbReference>
<dbReference type="RefSeq" id="WP_147087903.1">
    <property type="nucleotide sequence ID" value="NZ_VORM01000026.1"/>
</dbReference>
<dbReference type="Proteomes" id="UP000321578">
    <property type="component" value="Unassembled WGS sequence"/>
</dbReference>
<sequence>MFKTPVLYIVFNRPDHVRKSFMRIKEVAPKKLYVAADGPRSDHEHDIQNCLKVRQYIQDNINWECEVVYLFREPNLGCGKAVSGAIDWFFENEHEGIIIEDDCIADISFFRFCEELLDRFRDDAEIFQITGSNWQKGKKRGRADYYFSHMSSVWGWATWKDRWDSYEYTIDVESDDYLKMKDNLKEIACNKSEENYHLNCFERTAIGKIDTWDYQWRYLMLLNKGINVVPNYNLVSNAGFGKEGTHTFDSRHWRANLESQTVNFPLKHPKRIEVNKKADAFLAKNIWLLNSKIKKRNLTKVLKRLKVIKYRFYGRK</sequence>
<dbReference type="AlphaFoldDB" id="A0A5C6ZFI6"/>
<dbReference type="OrthoDB" id="9785375at2"/>
<comment type="caution">
    <text evidence="1">The sequence shown here is derived from an EMBL/GenBank/DDBJ whole genome shotgun (WGS) entry which is preliminary data.</text>
</comment>
<reference evidence="1 2" key="1">
    <citation type="submission" date="2019-08" db="EMBL/GenBank/DDBJ databases">
        <title>Genomes of Subsaximicrobium wynnwilliamsii strains.</title>
        <authorList>
            <person name="Bowman J.P."/>
        </authorList>
    </citation>
    <scope>NUCLEOTIDE SEQUENCE [LARGE SCALE GENOMIC DNA]</scope>
    <source>
        <strain evidence="1 2">2-80-2</strain>
    </source>
</reference>
<gene>
    <name evidence="1" type="ORF">ESY86_16890</name>
</gene>